<dbReference type="GO" id="GO:0005886">
    <property type="term" value="C:plasma membrane"/>
    <property type="evidence" value="ECO:0007669"/>
    <property type="project" value="UniProtKB-SubCell"/>
</dbReference>
<dbReference type="GO" id="GO:0015171">
    <property type="term" value="F:amino acid transmembrane transporter activity"/>
    <property type="evidence" value="ECO:0007669"/>
    <property type="project" value="TreeGrafter"/>
</dbReference>
<dbReference type="EMBL" id="SSOD01000009">
    <property type="protein sequence ID" value="THF60635.1"/>
    <property type="molecule type" value="Genomic_DNA"/>
</dbReference>
<keyword evidence="2" id="KW-1003">Cell membrane</keyword>
<feature type="transmembrane region" description="Helical" evidence="6">
    <location>
        <begin position="186"/>
        <end position="207"/>
    </location>
</feature>
<dbReference type="PANTHER" id="PTHR30086">
    <property type="entry name" value="ARGININE EXPORTER PROTEIN ARGO"/>
    <property type="match status" value="1"/>
</dbReference>
<keyword evidence="4 6" id="KW-1133">Transmembrane helix</keyword>
<dbReference type="Pfam" id="PF01810">
    <property type="entry name" value="LysE"/>
    <property type="match status" value="1"/>
</dbReference>
<feature type="transmembrane region" description="Helical" evidence="6">
    <location>
        <begin position="115"/>
        <end position="137"/>
    </location>
</feature>
<keyword evidence="5 6" id="KW-0472">Membrane</keyword>
<dbReference type="AlphaFoldDB" id="A0A4V3WAT7"/>
<sequence>MLGTHDLPLFILSGILLNITPGADSLYIATRSATQGVRAGIAAALGISAGCYVHICAAAFGLSALLATSSAAFTAVKFAGAAYLVYVGLSLLLRSRPASAQAGTALPPAASLRTVFAQGLLTNVLNPKVALFFLAFVPQFIEPSAPDKALAFIFLGTLFSFNGTLWCLFLAWASARIGALGSGSRAAVWLNRSVGAVFVYLGVRLALDRQG</sequence>
<proteinExistence type="predicted"/>
<dbReference type="InterPro" id="IPR001123">
    <property type="entry name" value="LeuE-type"/>
</dbReference>
<comment type="subcellular location">
    <subcellularLocation>
        <location evidence="1">Cell membrane</location>
        <topology evidence="1">Multi-pass membrane protein</topology>
    </subcellularLocation>
</comment>
<comment type="caution">
    <text evidence="7">The sequence shown here is derived from an EMBL/GenBank/DDBJ whole genome shotgun (WGS) entry which is preliminary data.</text>
</comment>
<reference evidence="7 8" key="1">
    <citation type="submission" date="2019-04" db="EMBL/GenBank/DDBJ databases">
        <title>Azoarcus rhizosphaerae sp. nov. isolated from rhizosphere of Ficus religiosa.</title>
        <authorList>
            <person name="Lin S.-Y."/>
            <person name="Hameed A."/>
            <person name="Hsu Y.-H."/>
            <person name="Young C.-C."/>
        </authorList>
    </citation>
    <scope>NUCLEOTIDE SEQUENCE [LARGE SCALE GENOMIC DNA]</scope>
    <source>
        <strain evidence="7 8">CC-YHH848</strain>
    </source>
</reference>
<evidence type="ECO:0000256" key="2">
    <source>
        <dbReference type="ARBA" id="ARBA00022475"/>
    </source>
</evidence>
<evidence type="ECO:0000256" key="3">
    <source>
        <dbReference type="ARBA" id="ARBA00022692"/>
    </source>
</evidence>
<keyword evidence="8" id="KW-1185">Reference proteome</keyword>
<dbReference type="PIRSF" id="PIRSF006324">
    <property type="entry name" value="LeuE"/>
    <property type="match status" value="1"/>
</dbReference>
<feature type="transmembrane region" description="Helical" evidence="6">
    <location>
        <begin position="78"/>
        <end position="95"/>
    </location>
</feature>
<evidence type="ECO:0000256" key="5">
    <source>
        <dbReference type="ARBA" id="ARBA00023136"/>
    </source>
</evidence>
<name>A0A4V3WAT7_9RHOO</name>
<feature type="transmembrane region" description="Helical" evidence="6">
    <location>
        <begin position="149"/>
        <end position="174"/>
    </location>
</feature>
<organism evidence="7 8">
    <name type="scientific">Pseudothauera rhizosphaerae</name>
    <dbReference type="NCBI Taxonomy" id="2565932"/>
    <lineage>
        <taxon>Bacteria</taxon>
        <taxon>Pseudomonadati</taxon>
        <taxon>Pseudomonadota</taxon>
        <taxon>Betaproteobacteria</taxon>
        <taxon>Rhodocyclales</taxon>
        <taxon>Zoogloeaceae</taxon>
        <taxon>Pseudothauera</taxon>
    </lineage>
</organism>
<evidence type="ECO:0000313" key="7">
    <source>
        <dbReference type="EMBL" id="THF60635.1"/>
    </source>
</evidence>
<gene>
    <name evidence="7" type="ORF">E6O51_12695</name>
</gene>
<evidence type="ECO:0000256" key="1">
    <source>
        <dbReference type="ARBA" id="ARBA00004651"/>
    </source>
</evidence>
<dbReference type="PANTHER" id="PTHR30086:SF20">
    <property type="entry name" value="ARGININE EXPORTER PROTEIN ARGO-RELATED"/>
    <property type="match status" value="1"/>
</dbReference>
<feature type="transmembrane region" description="Helical" evidence="6">
    <location>
        <begin position="41"/>
        <end position="66"/>
    </location>
</feature>
<protein>
    <submittedName>
        <fullName evidence="7">LysE family translocator</fullName>
    </submittedName>
</protein>
<evidence type="ECO:0000256" key="4">
    <source>
        <dbReference type="ARBA" id="ARBA00022989"/>
    </source>
</evidence>
<keyword evidence="3 6" id="KW-0812">Transmembrane</keyword>
<dbReference type="RefSeq" id="WP_136385364.1">
    <property type="nucleotide sequence ID" value="NZ_SSOD01000009.1"/>
</dbReference>
<accession>A0A4V3WAT7</accession>
<evidence type="ECO:0000256" key="6">
    <source>
        <dbReference type="SAM" id="Phobius"/>
    </source>
</evidence>
<dbReference type="Proteomes" id="UP000307956">
    <property type="component" value="Unassembled WGS sequence"/>
</dbReference>
<dbReference type="OrthoDB" id="9784202at2"/>
<evidence type="ECO:0000313" key="8">
    <source>
        <dbReference type="Proteomes" id="UP000307956"/>
    </source>
</evidence>